<name>A0ABQ5GJU7_9ASTR</name>
<dbReference type="EMBL" id="BQNB010018555">
    <property type="protein sequence ID" value="GJT75714.1"/>
    <property type="molecule type" value="Genomic_DNA"/>
</dbReference>
<keyword evidence="3" id="KW-1185">Reference proteome</keyword>
<reference evidence="2" key="2">
    <citation type="submission" date="2022-01" db="EMBL/GenBank/DDBJ databases">
        <authorList>
            <person name="Yamashiro T."/>
            <person name="Shiraishi A."/>
            <person name="Satake H."/>
            <person name="Nakayama K."/>
        </authorList>
    </citation>
    <scope>NUCLEOTIDE SEQUENCE</scope>
</reference>
<gene>
    <name evidence="2" type="ORF">Tco_1042439</name>
</gene>
<keyword evidence="1" id="KW-0812">Transmembrane</keyword>
<accession>A0ABQ5GJU7</accession>
<proteinExistence type="predicted"/>
<organism evidence="2 3">
    <name type="scientific">Tanacetum coccineum</name>
    <dbReference type="NCBI Taxonomy" id="301880"/>
    <lineage>
        <taxon>Eukaryota</taxon>
        <taxon>Viridiplantae</taxon>
        <taxon>Streptophyta</taxon>
        <taxon>Embryophyta</taxon>
        <taxon>Tracheophyta</taxon>
        <taxon>Spermatophyta</taxon>
        <taxon>Magnoliopsida</taxon>
        <taxon>eudicotyledons</taxon>
        <taxon>Gunneridae</taxon>
        <taxon>Pentapetalae</taxon>
        <taxon>asterids</taxon>
        <taxon>campanulids</taxon>
        <taxon>Asterales</taxon>
        <taxon>Asteraceae</taxon>
        <taxon>Asteroideae</taxon>
        <taxon>Anthemideae</taxon>
        <taxon>Anthemidinae</taxon>
        <taxon>Tanacetum</taxon>
    </lineage>
</organism>
<evidence type="ECO:0000313" key="2">
    <source>
        <dbReference type="EMBL" id="GJT75714.1"/>
    </source>
</evidence>
<keyword evidence="1" id="KW-0472">Membrane</keyword>
<sequence length="382" mass="44366">METMTGTRIGKVTKLRRELQRYWWRRKEKQDPDYNGLFRVSFFSITVMLLLLFELLAPIEVFGQQVALSYRARKTHKVYEKRIVQVLSSTRLHQEGEDKSEGKSAVMRMCQNRSGKHCTPSSKSVILVVRRLQFLGPRDDSERLHVDPRRLRAQSRIGARHPRQTYSRGEKAGCLQFQLLKQKADVVHQSWLYQSGMSRWELSDGVGRGSGETLRTSALCSPDHKSFPKHTRPVELNMRKRRLVLELFEDPTLEIRYHPGTGRTLLILTVPLNREARKEMKNFINEDLRGYHDYQLEPRDDGKVLTITCIKADSVLRICMGAQWIDRLSTGLEVWSTVSSLGHRDYGTVRFKRLEAEVYCRLILKSHAGTLRRGPDVHPRRA</sequence>
<keyword evidence="1" id="KW-1133">Transmembrane helix</keyword>
<evidence type="ECO:0000313" key="3">
    <source>
        <dbReference type="Proteomes" id="UP001151760"/>
    </source>
</evidence>
<reference evidence="2" key="1">
    <citation type="journal article" date="2022" name="Int. J. Mol. Sci.">
        <title>Draft Genome of Tanacetum Coccineum: Genomic Comparison of Closely Related Tanacetum-Family Plants.</title>
        <authorList>
            <person name="Yamashiro T."/>
            <person name="Shiraishi A."/>
            <person name="Nakayama K."/>
            <person name="Satake H."/>
        </authorList>
    </citation>
    <scope>NUCLEOTIDE SEQUENCE</scope>
</reference>
<feature type="transmembrane region" description="Helical" evidence="1">
    <location>
        <begin position="36"/>
        <end position="57"/>
    </location>
</feature>
<dbReference type="Proteomes" id="UP001151760">
    <property type="component" value="Unassembled WGS sequence"/>
</dbReference>
<comment type="caution">
    <text evidence="2">The sequence shown here is derived from an EMBL/GenBank/DDBJ whole genome shotgun (WGS) entry which is preliminary data.</text>
</comment>
<protein>
    <submittedName>
        <fullName evidence="2">Uncharacterized protein</fullName>
    </submittedName>
</protein>
<evidence type="ECO:0000256" key="1">
    <source>
        <dbReference type="SAM" id="Phobius"/>
    </source>
</evidence>